<dbReference type="InterPro" id="IPR036236">
    <property type="entry name" value="Znf_C2H2_sf"/>
</dbReference>
<feature type="domain" description="C2H2-type" evidence="13">
    <location>
        <begin position="462"/>
        <end position="489"/>
    </location>
</feature>
<keyword evidence="4 10" id="KW-0863">Zinc-finger</keyword>
<dbReference type="CDD" id="cd18315">
    <property type="entry name" value="BTB_POZ_BAB-like"/>
    <property type="match status" value="1"/>
</dbReference>
<evidence type="ECO:0000313" key="14">
    <source>
        <dbReference type="EMBL" id="GIY18242.1"/>
    </source>
</evidence>
<feature type="domain" description="C2H2-type" evidence="13">
    <location>
        <begin position="490"/>
        <end position="517"/>
    </location>
</feature>
<dbReference type="InterPro" id="IPR013087">
    <property type="entry name" value="Znf_C2H2_type"/>
</dbReference>
<keyword evidence="8" id="KW-0804">Transcription</keyword>
<feature type="domain" description="C2H2-type" evidence="13">
    <location>
        <begin position="402"/>
        <end position="430"/>
    </location>
</feature>
<accession>A0AAV4RCQ0</accession>
<comment type="subcellular location">
    <subcellularLocation>
        <location evidence="1">Nucleus</location>
    </subcellularLocation>
</comment>
<dbReference type="SMART" id="SM00355">
    <property type="entry name" value="ZnF_C2H2"/>
    <property type="match status" value="6"/>
</dbReference>
<evidence type="ECO:0000313" key="15">
    <source>
        <dbReference type="Proteomes" id="UP001054837"/>
    </source>
</evidence>
<feature type="compositionally biased region" description="Polar residues" evidence="11">
    <location>
        <begin position="130"/>
        <end position="154"/>
    </location>
</feature>
<dbReference type="PROSITE" id="PS50097">
    <property type="entry name" value="BTB"/>
    <property type="match status" value="1"/>
</dbReference>
<evidence type="ECO:0000256" key="8">
    <source>
        <dbReference type="ARBA" id="ARBA00023163"/>
    </source>
</evidence>
<reference evidence="14 15" key="1">
    <citation type="submission" date="2021-06" db="EMBL/GenBank/DDBJ databases">
        <title>Caerostris darwini draft genome.</title>
        <authorList>
            <person name="Kono N."/>
            <person name="Arakawa K."/>
        </authorList>
    </citation>
    <scope>NUCLEOTIDE SEQUENCE [LARGE SCALE GENOMIC DNA]</scope>
</reference>
<dbReference type="PROSITE" id="PS50157">
    <property type="entry name" value="ZINC_FINGER_C2H2_2"/>
    <property type="match status" value="5"/>
</dbReference>
<evidence type="ECO:0000259" key="13">
    <source>
        <dbReference type="PROSITE" id="PS50157"/>
    </source>
</evidence>
<dbReference type="GO" id="GO:0008270">
    <property type="term" value="F:zinc ion binding"/>
    <property type="evidence" value="ECO:0007669"/>
    <property type="project" value="UniProtKB-KW"/>
</dbReference>
<evidence type="ECO:0000256" key="10">
    <source>
        <dbReference type="PROSITE-ProRule" id="PRU00042"/>
    </source>
</evidence>
<dbReference type="PANTHER" id="PTHR46105:SF5">
    <property type="entry name" value="ZINC FINGER AND BTB DOMAIN-CONTAINING PROTEIN 44 ISOFORM X1"/>
    <property type="match status" value="1"/>
</dbReference>
<dbReference type="AlphaFoldDB" id="A0AAV4RCQ0"/>
<dbReference type="FunFam" id="3.30.160.60:FF:000446">
    <property type="entry name" value="Zinc finger protein"/>
    <property type="match status" value="1"/>
</dbReference>
<evidence type="ECO:0000256" key="7">
    <source>
        <dbReference type="ARBA" id="ARBA00023125"/>
    </source>
</evidence>
<keyword evidence="5" id="KW-0862">Zinc</keyword>
<keyword evidence="15" id="KW-1185">Reference proteome</keyword>
<feature type="domain" description="C2H2-type" evidence="13">
    <location>
        <begin position="346"/>
        <end position="373"/>
    </location>
</feature>
<evidence type="ECO:0000256" key="11">
    <source>
        <dbReference type="SAM" id="MobiDB-lite"/>
    </source>
</evidence>
<dbReference type="Pfam" id="PF00651">
    <property type="entry name" value="BTB"/>
    <property type="match status" value="1"/>
</dbReference>
<dbReference type="FunFam" id="3.30.160.60:FF:000110">
    <property type="entry name" value="Zinc finger protein-like"/>
    <property type="match status" value="1"/>
</dbReference>
<dbReference type="SUPFAM" id="SSF54695">
    <property type="entry name" value="POZ domain"/>
    <property type="match status" value="1"/>
</dbReference>
<name>A0AAV4RCQ0_9ARAC</name>
<evidence type="ECO:0000256" key="9">
    <source>
        <dbReference type="ARBA" id="ARBA00023242"/>
    </source>
</evidence>
<keyword evidence="6" id="KW-0805">Transcription regulation</keyword>
<dbReference type="GO" id="GO:0000981">
    <property type="term" value="F:DNA-binding transcription factor activity, RNA polymerase II-specific"/>
    <property type="evidence" value="ECO:0007669"/>
    <property type="project" value="TreeGrafter"/>
</dbReference>
<gene>
    <name evidence="14" type="primary">bab1</name>
    <name evidence="14" type="ORF">CDAR_40601</name>
</gene>
<evidence type="ECO:0000256" key="3">
    <source>
        <dbReference type="ARBA" id="ARBA00022737"/>
    </source>
</evidence>
<keyword evidence="7" id="KW-0238">DNA-binding</keyword>
<dbReference type="GO" id="GO:0000978">
    <property type="term" value="F:RNA polymerase II cis-regulatory region sequence-specific DNA binding"/>
    <property type="evidence" value="ECO:0007669"/>
    <property type="project" value="TreeGrafter"/>
</dbReference>
<protein>
    <submittedName>
        <fullName evidence="14">Protein bric-a-brac 1</fullName>
    </submittedName>
</protein>
<evidence type="ECO:0000256" key="5">
    <source>
        <dbReference type="ARBA" id="ARBA00022833"/>
    </source>
</evidence>
<feature type="region of interest" description="Disordered" evidence="11">
    <location>
        <begin position="511"/>
        <end position="540"/>
    </location>
</feature>
<evidence type="ECO:0000256" key="2">
    <source>
        <dbReference type="ARBA" id="ARBA00022723"/>
    </source>
</evidence>
<dbReference type="PANTHER" id="PTHR46105">
    <property type="entry name" value="AGAP004733-PA"/>
    <property type="match status" value="1"/>
</dbReference>
<dbReference type="InterPro" id="IPR011333">
    <property type="entry name" value="SKP1/BTB/POZ_sf"/>
</dbReference>
<keyword evidence="9" id="KW-0539">Nucleus</keyword>
<dbReference type="PROSITE" id="PS00028">
    <property type="entry name" value="ZINC_FINGER_C2H2_1"/>
    <property type="match status" value="5"/>
</dbReference>
<feature type="compositionally biased region" description="Low complexity" evidence="11">
    <location>
        <begin position="119"/>
        <end position="129"/>
    </location>
</feature>
<dbReference type="InterPro" id="IPR050457">
    <property type="entry name" value="ZnFinger_BTB_dom_contain"/>
</dbReference>
<feature type="compositionally biased region" description="Basic and acidic residues" evidence="11">
    <location>
        <begin position="107"/>
        <end position="117"/>
    </location>
</feature>
<proteinExistence type="predicted"/>
<dbReference type="SMART" id="SM00225">
    <property type="entry name" value="BTB"/>
    <property type="match status" value="1"/>
</dbReference>
<evidence type="ECO:0000259" key="12">
    <source>
        <dbReference type="PROSITE" id="PS50097"/>
    </source>
</evidence>
<feature type="region of interest" description="Disordered" evidence="11">
    <location>
        <begin position="200"/>
        <end position="231"/>
    </location>
</feature>
<dbReference type="Gene3D" id="3.30.160.60">
    <property type="entry name" value="Classic Zinc Finger"/>
    <property type="match status" value="5"/>
</dbReference>
<evidence type="ECO:0000256" key="6">
    <source>
        <dbReference type="ARBA" id="ARBA00023015"/>
    </source>
</evidence>
<feature type="region of interest" description="Disordered" evidence="11">
    <location>
        <begin position="107"/>
        <end position="154"/>
    </location>
</feature>
<dbReference type="GO" id="GO:0005634">
    <property type="term" value="C:nucleus"/>
    <property type="evidence" value="ECO:0007669"/>
    <property type="project" value="UniProtKB-ARBA"/>
</dbReference>
<keyword evidence="3" id="KW-0677">Repeat</keyword>
<dbReference type="InterPro" id="IPR000210">
    <property type="entry name" value="BTB/POZ_dom"/>
</dbReference>
<feature type="domain" description="C2H2-type" evidence="13">
    <location>
        <begin position="374"/>
        <end position="401"/>
    </location>
</feature>
<dbReference type="Proteomes" id="UP001054837">
    <property type="component" value="Unassembled WGS sequence"/>
</dbReference>
<organism evidence="14 15">
    <name type="scientific">Caerostris darwini</name>
    <dbReference type="NCBI Taxonomy" id="1538125"/>
    <lineage>
        <taxon>Eukaryota</taxon>
        <taxon>Metazoa</taxon>
        <taxon>Ecdysozoa</taxon>
        <taxon>Arthropoda</taxon>
        <taxon>Chelicerata</taxon>
        <taxon>Arachnida</taxon>
        <taxon>Araneae</taxon>
        <taxon>Araneomorphae</taxon>
        <taxon>Entelegynae</taxon>
        <taxon>Araneoidea</taxon>
        <taxon>Araneidae</taxon>
        <taxon>Caerostris</taxon>
    </lineage>
</organism>
<dbReference type="FunFam" id="3.30.160.60:FF:002343">
    <property type="entry name" value="Zinc finger protein 33A"/>
    <property type="match status" value="1"/>
</dbReference>
<dbReference type="EMBL" id="BPLQ01005872">
    <property type="protein sequence ID" value="GIY18242.1"/>
    <property type="molecule type" value="Genomic_DNA"/>
</dbReference>
<dbReference type="Gene3D" id="3.30.710.10">
    <property type="entry name" value="Potassium Channel Kv1.1, Chain A"/>
    <property type="match status" value="1"/>
</dbReference>
<dbReference type="Pfam" id="PF00096">
    <property type="entry name" value="zf-C2H2"/>
    <property type="match status" value="4"/>
</dbReference>
<dbReference type="SUPFAM" id="SSF57667">
    <property type="entry name" value="beta-beta-alpha zinc fingers"/>
    <property type="match status" value="3"/>
</dbReference>
<keyword evidence="2" id="KW-0479">Metal-binding</keyword>
<evidence type="ECO:0000256" key="4">
    <source>
        <dbReference type="ARBA" id="ARBA00022771"/>
    </source>
</evidence>
<evidence type="ECO:0000256" key="1">
    <source>
        <dbReference type="ARBA" id="ARBA00004123"/>
    </source>
</evidence>
<sequence length="540" mass="61077">MVDEFKNLLSSQLMTDVTLACDGMSIKAHKIVLSACSPFFHSLLLENPCKHPIIILQDMKFNDLKNIIEFMYHGEVSISQDQLATLLNNGAKLMVKGLAEMASEKTFSDKLSEETDPKSVQSTLSSSKSIQNGAQKQSTNDNETKSVSSNVEQFSNDVTMDINVNFSNSDPDIPEQSLQIQSANFQNFTSAESENCHIDYESDNEIVTSDSPKKTNDLSSEENVQIKDENNTKHSSNLVTTAISSESSTKLPESPLNIEFDSFELNPSMSPLPGPSDGTDDSMIVDQSSVSSHVDASYENVVAHVSHDPQPGGSNSVIRTIYFSKNDTESSKHDEEASNSKKKWNYRCCTCNLLVASKGHLNIHMRTHTGERPFTCHLCGKTTIRQHDLQLHMRTHTGIKPYACPICGMKFNNSSNYRRHYKRLHPTTERVVQVCKICQEQFDSKELLNGHLFNQHSIQNSHVCVICQKSYKRHYDLKTHLRVHSKEKPYSCKQCFKRFSYRSNQLRHIRIHHNKKSRTNFSPEKKKIDDPDYTPESGNL</sequence>
<feature type="domain" description="BTB" evidence="12">
    <location>
        <begin position="15"/>
        <end position="80"/>
    </location>
</feature>
<comment type="caution">
    <text evidence="14">The sequence shown here is derived from an EMBL/GenBank/DDBJ whole genome shotgun (WGS) entry which is preliminary data.</text>
</comment>